<dbReference type="PANTHER" id="PTHR48109:SF1">
    <property type="entry name" value="DIHYDROOROTATE DEHYDROGENASE (FUMARATE)"/>
    <property type="match status" value="1"/>
</dbReference>
<dbReference type="InterPro" id="IPR013785">
    <property type="entry name" value="Aldolase_TIM"/>
</dbReference>
<comment type="catalytic activity">
    <reaction evidence="10">
        <text>(S)-dihydroorotate + A = orotate + AH2</text>
        <dbReference type="Rhea" id="RHEA:18073"/>
        <dbReference type="ChEBI" id="CHEBI:13193"/>
        <dbReference type="ChEBI" id="CHEBI:17499"/>
        <dbReference type="ChEBI" id="CHEBI:30839"/>
        <dbReference type="ChEBI" id="CHEBI:30864"/>
    </reaction>
</comment>
<dbReference type="Proteomes" id="UP000070405">
    <property type="component" value="Unassembled WGS sequence"/>
</dbReference>
<dbReference type="GO" id="GO:0006207">
    <property type="term" value="P:'de novo' pyrimidine nucleobase biosynthetic process"/>
    <property type="evidence" value="ECO:0007669"/>
    <property type="project" value="TreeGrafter"/>
</dbReference>
<dbReference type="InterPro" id="IPR033888">
    <property type="entry name" value="DHOD_1B"/>
</dbReference>
<keyword evidence="9 10" id="KW-0560">Oxidoreductase</keyword>
<proteinExistence type="inferred from homology"/>
<comment type="subcellular location">
    <subcellularLocation>
        <location evidence="1 10">Cytoplasm</location>
    </subcellularLocation>
</comment>
<dbReference type="NCBIfam" id="NF005574">
    <property type="entry name" value="PRK07259.1"/>
    <property type="match status" value="1"/>
</dbReference>
<comment type="caution">
    <text evidence="12">The sequence shown here is derived from an EMBL/GenBank/DDBJ whole genome shotgun (WGS) entry which is preliminary data.</text>
</comment>
<dbReference type="EC" id="1.3.-.-" evidence="10"/>
<feature type="binding site" evidence="10">
    <location>
        <position position="127"/>
    </location>
    <ligand>
        <name>FMN</name>
        <dbReference type="ChEBI" id="CHEBI:58210"/>
    </ligand>
</feature>
<evidence type="ECO:0000256" key="4">
    <source>
        <dbReference type="ARBA" id="ARBA00011669"/>
    </source>
</evidence>
<evidence type="ECO:0000256" key="5">
    <source>
        <dbReference type="ARBA" id="ARBA00022490"/>
    </source>
</evidence>
<evidence type="ECO:0000256" key="2">
    <source>
        <dbReference type="ARBA" id="ARBA00004725"/>
    </source>
</evidence>
<keyword evidence="13" id="KW-1185">Reference proteome</keyword>
<dbReference type="FunFam" id="3.20.20.70:FF:000027">
    <property type="entry name" value="Dihydropyrimidine dehydrogenase [NADP(+)]"/>
    <property type="match status" value="1"/>
</dbReference>
<evidence type="ECO:0000256" key="7">
    <source>
        <dbReference type="ARBA" id="ARBA00022643"/>
    </source>
</evidence>
<dbReference type="InterPro" id="IPR050074">
    <property type="entry name" value="DHO_dehydrogenase"/>
</dbReference>
<comment type="subunit">
    <text evidence="4">Heterotetramer of 2 PyrK and 2 PyrD type B subunits.</text>
</comment>
<evidence type="ECO:0000256" key="6">
    <source>
        <dbReference type="ARBA" id="ARBA00022630"/>
    </source>
</evidence>
<keyword evidence="5 10" id="KW-0963">Cytoplasm</keyword>
<dbReference type="GO" id="GO:0005737">
    <property type="term" value="C:cytoplasm"/>
    <property type="evidence" value="ECO:0007669"/>
    <property type="project" value="UniProtKB-SubCell"/>
</dbReference>
<feature type="domain" description="Dihydroorotate dehydrogenase catalytic" evidence="11">
    <location>
        <begin position="6"/>
        <end position="285"/>
    </location>
</feature>
<feature type="active site" description="Nucleophile" evidence="10">
    <location>
        <position position="130"/>
    </location>
</feature>
<dbReference type="GO" id="GO:0004152">
    <property type="term" value="F:dihydroorotate dehydrogenase activity"/>
    <property type="evidence" value="ECO:0007669"/>
    <property type="project" value="UniProtKB-UniRule"/>
</dbReference>
<dbReference type="HAMAP" id="MF_00224">
    <property type="entry name" value="DHO_dh_type1"/>
    <property type="match status" value="1"/>
</dbReference>
<feature type="binding site" evidence="10">
    <location>
        <begin position="47"/>
        <end position="48"/>
    </location>
    <ligand>
        <name>FMN</name>
        <dbReference type="ChEBI" id="CHEBI:58210"/>
    </ligand>
</feature>
<comment type="caution">
    <text evidence="10">Lacks conserved residue(s) required for the propagation of feature annotation.</text>
</comment>
<evidence type="ECO:0000313" key="12">
    <source>
        <dbReference type="EMBL" id="KXB03815.1"/>
    </source>
</evidence>
<sequence>MTSENLRVKVGDLQLRNPTLLAGGILGLTGASLKRVWESGAGAIITKSIGLESRKGYPGPSVAQTPCGLVNALGLPNPGIEYALEEIKVARESKATLLGSVFGRNVEEFEVLASKMEKAGVDAIEFNLSCPHAEDIPMIGQDPKLTKNVLKVRDNLETPIWVKLPGNTHLSNLVEVAKSAEEGGADALVISNTFPAMAINARAERPILGHKVGGLSGQAIRPIGLRLVYEVYKEVEIPIVGAGGVASGENMIEYVLAGASAVEVGMSIIESGLGIFQEICEEASSYLEGRKIKDLVGLAHQNLD</sequence>
<feature type="binding site" evidence="10">
    <location>
        <begin position="192"/>
        <end position="193"/>
    </location>
    <ligand>
        <name>substrate</name>
    </ligand>
</feature>
<accession>A0A133VBM3</accession>
<protein>
    <recommendedName>
        <fullName evidence="10">Dihydroorotate dehydrogenase</fullName>
        <shortName evidence="10">DHOD</shortName>
        <shortName evidence="10">DHODase</shortName>
        <shortName evidence="10">DHOdehase</shortName>
        <ecNumber evidence="10">1.3.-.-</ecNumber>
    </recommendedName>
</protein>
<dbReference type="InterPro" id="IPR024920">
    <property type="entry name" value="Dihydroorotate_DH_1"/>
</dbReference>
<reference evidence="12 13" key="1">
    <citation type="journal article" date="2016" name="Sci. Rep.">
        <title>Metabolic traits of an uncultured archaeal lineage -MSBL1- from brine pools of the Red Sea.</title>
        <authorList>
            <person name="Mwirichia R."/>
            <person name="Alam I."/>
            <person name="Rashid M."/>
            <person name="Vinu M."/>
            <person name="Ba-Alawi W."/>
            <person name="Anthony Kamau A."/>
            <person name="Kamanda Ngugi D."/>
            <person name="Goker M."/>
            <person name="Klenk H.P."/>
            <person name="Bajic V."/>
            <person name="Stingl U."/>
        </authorList>
    </citation>
    <scope>NUCLEOTIDE SEQUENCE [LARGE SCALE GENOMIC DNA]</scope>
    <source>
        <strain evidence="12">SCGC-AAA261G05</strain>
    </source>
</reference>
<comment type="function">
    <text evidence="10">Catalyzes the conversion of dihydroorotate to orotate.</text>
</comment>
<dbReference type="InterPro" id="IPR049622">
    <property type="entry name" value="Dihydroorotate_DH_I"/>
</dbReference>
<dbReference type="PIRSF" id="PIRSF000164">
    <property type="entry name" value="DHO_oxidase"/>
    <property type="match status" value="1"/>
</dbReference>
<evidence type="ECO:0000256" key="3">
    <source>
        <dbReference type="ARBA" id="ARBA00008008"/>
    </source>
</evidence>
<organism evidence="12 13">
    <name type="scientific">candidate division MSBL1 archaeon SCGC-AAA261G05</name>
    <dbReference type="NCBI Taxonomy" id="1698276"/>
    <lineage>
        <taxon>Archaea</taxon>
        <taxon>Methanobacteriati</taxon>
        <taxon>Methanobacteriota</taxon>
        <taxon>candidate division MSBL1</taxon>
    </lineage>
</organism>
<evidence type="ECO:0000256" key="10">
    <source>
        <dbReference type="HAMAP-Rule" id="MF_00224"/>
    </source>
</evidence>
<gene>
    <name evidence="10" type="primary">pyrD</name>
    <name evidence="12" type="ORF">AKJ47_01590</name>
</gene>
<dbReference type="GO" id="GO:0044205">
    <property type="term" value="P:'de novo' UMP biosynthetic process"/>
    <property type="evidence" value="ECO:0007669"/>
    <property type="project" value="UniProtKB-UniRule"/>
</dbReference>
<comment type="cofactor">
    <cofactor evidence="10">
        <name>FMN</name>
        <dbReference type="ChEBI" id="CHEBI:58210"/>
    </cofactor>
    <text evidence="10">Binds 1 FMN per subunit.</text>
</comment>
<keyword evidence="7 10" id="KW-0288">FMN</keyword>
<dbReference type="InterPro" id="IPR005720">
    <property type="entry name" value="Dihydroorotate_DH_cat"/>
</dbReference>
<dbReference type="UniPathway" id="UPA00070"/>
<evidence type="ECO:0000256" key="8">
    <source>
        <dbReference type="ARBA" id="ARBA00022975"/>
    </source>
</evidence>
<evidence type="ECO:0000256" key="9">
    <source>
        <dbReference type="ARBA" id="ARBA00023002"/>
    </source>
</evidence>
<dbReference type="PANTHER" id="PTHR48109">
    <property type="entry name" value="DIHYDROOROTATE DEHYDROGENASE (QUINONE), MITOCHONDRIAL-RELATED"/>
    <property type="match status" value="1"/>
</dbReference>
<dbReference type="EMBL" id="LHYA01000014">
    <property type="protein sequence ID" value="KXB03815.1"/>
    <property type="molecule type" value="Genomic_DNA"/>
</dbReference>
<comment type="similarity">
    <text evidence="3 10">Belongs to the dihydroorotate dehydrogenase family. Type 1 subfamily.</text>
</comment>
<dbReference type="Pfam" id="PF01180">
    <property type="entry name" value="DHO_dh"/>
    <property type="match status" value="1"/>
</dbReference>
<dbReference type="AlphaFoldDB" id="A0A133VBM3"/>
<evidence type="ECO:0000259" key="11">
    <source>
        <dbReference type="Pfam" id="PF01180"/>
    </source>
</evidence>
<dbReference type="SUPFAM" id="SSF51395">
    <property type="entry name" value="FMN-linked oxidoreductases"/>
    <property type="match status" value="1"/>
</dbReference>
<evidence type="ECO:0000256" key="1">
    <source>
        <dbReference type="ARBA" id="ARBA00004496"/>
    </source>
</evidence>
<evidence type="ECO:0000313" key="13">
    <source>
        <dbReference type="Proteomes" id="UP000070405"/>
    </source>
</evidence>
<dbReference type="InterPro" id="IPR012135">
    <property type="entry name" value="Dihydroorotate_DH_1_2"/>
</dbReference>
<keyword evidence="8 10" id="KW-0665">Pyrimidine biosynthesis</keyword>
<feature type="binding site" evidence="10">
    <location>
        <position position="47"/>
    </location>
    <ligand>
        <name>substrate</name>
    </ligand>
</feature>
<feature type="binding site" evidence="10">
    <location>
        <position position="217"/>
    </location>
    <ligand>
        <name>FMN</name>
        <dbReference type="ChEBI" id="CHEBI:58210"/>
    </ligand>
</feature>
<feature type="binding site" evidence="10">
    <location>
        <position position="163"/>
    </location>
    <ligand>
        <name>FMN</name>
        <dbReference type="ChEBI" id="CHEBI:58210"/>
    </ligand>
</feature>
<feature type="binding site" evidence="10">
    <location>
        <begin position="243"/>
        <end position="244"/>
    </location>
    <ligand>
        <name>FMN</name>
        <dbReference type="ChEBI" id="CHEBI:58210"/>
    </ligand>
</feature>
<dbReference type="CDD" id="cd04740">
    <property type="entry name" value="DHOD_1B_like"/>
    <property type="match status" value="1"/>
</dbReference>
<keyword evidence="6 10" id="KW-0285">Flavoprotein</keyword>
<dbReference type="Gene3D" id="3.20.20.70">
    <property type="entry name" value="Aldolase class I"/>
    <property type="match status" value="1"/>
</dbReference>
<dbReference type="NCBIfam" id="TIGR01037">
    <property type="entry name" value="pyrD_sub1_fam"/>
    <property type="match status" value="1"/>
</dbReference>
<comment type="pathway">
    <text evidence="2 10">Pyrimidine metabolism; UMP biosynthesis via de novo pathway.</text>
</comment>
<feature type="binding site" evidence="10">
    <location>
        <position position="127"/>
    </location>
    <ligand>
        <name>substrate</name>
    </ligand>
</feature>
<name>A0A133VBM3_9EURY</name>